<sequence>MEERHLICIGCPVGCALTVKTEQGAVISVEGNTCKRGREYGEKEVTAPARTVTTTVTVTGGKIPAVSVRTRTDIPKEKIFDCIRALKGIQIPAPVHTGDIILADAAGTGVDVVATKTVELR</sequence>
<organism evidence="1 2">
    <name type="scientific">Blautia caecimuris</name>
    <dbReference type="NCBI Taxonomy" id="1796615"/>
    <lineage>
        <taxon>Bacteria</taxon>
        <taxon>Bacillati</taxon>
        <taxon>Bacillota</taxon>
        <taxon>Clostridia</taxon>
        <taxon>Lachnospirales</taxon>
        <taxon>Lachnospiraceae</taxon>
        <taxon>Blautia</taxon>
    </lineage>
</organism>
<gene>
    <name evidence="1" type="ORF">ABID24_001610</name>
</gene>
<dbReference type="InterPro" id="IPR036593">
    <property type="entry name" value="CPE0013-like_sf"/>
</dbReference>
<dbReference type="InterPro" id="IPR012460">
    <property type="entry name" value="DUF1667"/>
</dbReference>
<accession>A0ABV2M1P2</accession>
<dbReference type="Proteomes" id="UP001549106">
    <property type="component" value="Unassembled WGS sequence"/>
</dbReference>
<name>A0ABV2M1P2_9FIRM</name>
<protein>
    <submittedName>
        <fullName evidence="1">CxxC motif-containing protein</fullName>
    </submittedName>
</protein>
<keyword evidence="2" id="KW-1185">Reference proteome</keyword>
<dbReference type="Gene3D" id="3.10.530.10">
    <property type="entry name" value="CPE0013-like"/>
    <property type="match status" value="1"/>
</dbReference>
<dbReference type="SUPFAM" id="SSF53706">
    <property type="entry name" value="Formate dehydrogenase/DMSO reductase, domains 1-3"/>
    <property type="match status" value="1"/>
</dbReference>
<dbReference type="PANTHER" id="PTHR39450">
    <property type="entry name" value="MOLYBDOPTERIN OXIDOREDUCTASE, 4FE-4S CLUSTER-BINDING SUBUNIT"/>
    <property type="match status" value="1"/>
</dbReference>
<comment type="caution">
    <text evidence="1">The sequence shown here is derived from an EMBL/GenBank/DDBJ whole genome shotgun (WGS) entry which is preliminary data.</text>
</comment>
<dbReference type="Pfam" id="PF07892">
    <property type="entry name" value="DUF1667"/>
    <property type="match status" value="1"/>
</dbReference>
<dbReference type="RefSeq" id="WP_022068596.1">
    <property type="nucleotide sequence ID" value="NZ_BAABXN010000001.1"/>
</dbReference>
<proteinExistence type="predicted"/>
<dbReference type="EMBL" id="JBEPMJ010000010">
    <property type="protein sequence ID" value="MET3750361.1"/>
    <property type="molecule type" value="Genomic_DNA"/>
</dbReference>
<dbReference type="SUPFAM" id="SSF160148">
    <property type="entry name" value="CPE0013-like"/>
    <property type="match status" value="1"/>
</dbReference>
<evidence type="ECO:0000313" key="1">
    <source>
        <dbReference type="EMBL" id="MET3750361.1"/>
    </source>
</evidence>
<dbReference type="PANTHER" id="PTHR39450:SF1">
    <property type="entry name" value="DUF1667 DOMAIN-CONTAINING PROTEIN"/>
    <property type="match status" value="1"/>
</dbReference>
<reference evidence="1 2" key="1">
    <citation type="submission" date="2024-06" db="EMBL/GenBank/DDBJ databases">
        <title>Genomic Encyclopedia of Type Strains, Phase IV (KMG-IV): sequencing the most valuable type-strain genomes for metagenomic binning, comparative biology and taxonomic classification.</title>
        <authorList>
            <person name="Goeker M."/>
        </authorList>
    </citation>
    <scope>NUCLEOTIDE SEQUENCE [LARGE SCALE GENOMIC DNA]</scope>
    <source>
        <strain evidence="1 2">DSM 29492</strain>
    </source>
</reference>
<evidence type="ECO:0000313" key="2">
    <source>
        <dbReference type="Proteomes" id="UP001549106"/>
    </source>
</evidence>